<dbReference type="EC" id="3.4.25.1" evidence="1"/>
<keyword evidence="1" id="KW-0647">Proteasome</keyword>
<name>A0A239WND1_9ACTN</name>
<dbReference type="InterPro" id="IPR029055">
    <property type="entry name" value="Ntn_hydrolases_N"/>
</dbReference>
<dbReference type="AlphaFoldDB" id="A0A239WND1"/>
<dbReference type="NCBIfam" id="TIGR03691">
    <property type="entry name" value="20S_bact_alpha"/>
    <property type="match status" value="1"/>
</dbReference>
<protein>
    <submittedName>
        <fullName evidence="1">Proteasome subunit alpha</fullName>
        <ecNumber evidence="1">3.4.25.1</ecNumber>
    </submittedName>
</protein>
<proteinExistence type="predicted"/>
<dbReference type="SUPFAM" id="SSF56235">
    <property type="entry name" value="N-terminal nucleophile aminohydrolases (Ntn hydrolases)"/>
    <property type="match status" value="1"/>
</dbReference>
<organism evidence="1 2">
    <name type="scientific">Cutibacterium granulosum</name>
    <dbReference type="NCBI Taxonomy" id="33011"/>
    <lineage>
        <taxon>Bacteria</taxon>
        <taxon>Bacillati</taxon>
        <taxon>Actinomycetota</taxon>
        <taxon>Actinomycetes</taxon>
        <taxon>Propionibacteriales</taxon>
        <taxon>Propionibacteriaceae</taxon>
        <taxon>Cutibacterium</taxon>
    </lineage>
</organism>
<dbReference type="eggNOG" id="COG0638">
    <property type="taxonomic scope" value="Bacteria"/>
</dbReference>
<sequence>MSTPWYMPPQQWVDDRHRFLHEALAPHLPLVVAQCASGIALVGPQVSAQLHRTGEILGGIGMAAVGKFSEIEMLRIAGIRQADISAYLYSRTDVHAQSLASWYGRHLGAAFADPTTKPYEVQMALAELGTTSQADAIFTIDADGTVSESVGPVILGADPARTTQMQSDLAGQQSLDEVVRTVSTHLGVPADQMEVALLERGRDPRAFHRVDPSTDLRQP</sequence>
<dbReference type="RefSeq" id="WP_021105565.1">
    <property type="nucleotide sequence ID" value="NZ_LT906441.1"/>
</dbReference>
<dbReference type="KEGG" id="cgrn:4412665_01304"/>
<dbReference type="Proteomes" id="UP000215332">
    <property type="component" value="Chromosome 1"/>
</dbReference>
<gene>
    <name evidence="1" type="primary">prcA</name>
    <name evidence="1" type="ORF">SAMEA4412665_01304</name>
</gene>
<reference evidence="1 2" key="1">
    <citation type="submission" date="2017-06" db="EMBL/GenBank/DDBJ databases">
        <authorList>
            <consortium name="Pathogen Informatics"/>
        </authorList>
    </citation>
    <scope>NUCLEOTIDE SEQUENCE [LARGE SCALE GENOMIC DNA]</scope>
    <source>
        <strain evidence="1 2">NCTC11865</strain>
    </source>
</reference>
<evidence type="ECO:0000313" key="1">
    <source>
        <dbReference type="EMBL" id="SNV35987.1"/>
    </source>
</evidence>
<dbReference type="GO" id="GO:0051603">
    <property type="term" value="P:proteolysis involved in protein catabolic process"/>
    <property type="evidence" value="ECO:0007669"/>
    <property type="project" value="InterPro"/>
</dbReference>
<dbReference type="GO" id="GO:0004298">
    <property type="term" value="F:threonine-type endopeptidase activity"/>
    <property type="evidence" value="ECO:0007669"/>
    <property type="project" value="InterPro"/>
</dbReference>
<dbReference type="Gene3D" id="3.60.20.10">
    <property type="entry name" value="Glutamine Phosphoribosylpyrophosphate, subunit 1, domain 1"/>
    <property type="match status" value="1"/>
</dbReference>
<keyword evidence="1" id="KW-0378">Hydrolase</keyword>
<dbReference type="InterPro" id="IPR022296">
    <property type="entry name" value="Proteasome_asu_bac"/>
</dbReference>
<accession>A0A239WND1</accession>
<evidence type="ECO:0000313" key="2">
    <source>
        <dbReference type="Proteomes" id="UP000215332"/>
    </source>
</evidence>
<dbReference type="GO" id="GO:0019773">
    <property type="term" value="C:proteasome core complex, alpha-subunit complex"/>
    <property type="evidence" value="ECO:0007669"/>
    <property type="project" value="InterPro"/>
</dbReference>
<dbReference type="EMBL" id="LT906441">
    <property type="protein sequence ID" value="SNV35987.1"/>
    <property type="molecule type" value="Genomic_DNA"/>
</dbReference>